<dbReference type="Gene3D" id="3.40.190.10">
    <property type="entry name" value="Periplasmic binding protein-like II"/>
    <property type="match status" value="1"/>
</dbReference>
<dbReference type="Proteomes" id="UP001525968">
    <property type="component" value="Unassembled WGS sequence"/>
</dbReference>
<organism evidence="2 3">
    <name type="scientific">Acidovorax bellezanensis</name>
    <dbReference type="NCBI Taxonomy" id="2976702"/>
    <lineage>
        <taxon>Bacteria</taxon>
        <taxon>Pseudomonadati</taxon>
        <taxon>Pseudomonadota</taxon>
        <taxon>Betaproteobacteria</taxon>
        <taxon>Burkholderiales</taxon>
        <taxon>Comamonadaceae</taxon>
        <taxon>Acidovorax</taxon>
    </lineage>
</organism>
<gene>
    <name evidence="2" type="ORF">N0K08_09850</name>
</gene>
<dbReference type="SUPFAM" id="SSF53850">
    <property type="entry name" value="Periplasmic binding protein-like II"/>
    <property type="match status" value="1"/>
</dbReference>
<keyword evidence="3" id="KW-1185">Reference proteome</keyword>
<dbReference type="CDD" id="cd13578">
    <property type="entry name" value="PBP2_Bug27"/>
    <property type="match status" value="1"/>
</dbReference>
<comment type="similarity">
    <text evidence="1">Belongs to the UPF0065 (bug) family.</text>
</comment>
<evidence type="ECO:0000313" key="3">
    <source>
        <dbReference type="Proteomes" id="UP001525968"/>
    </source>
</evidence>
<reference evidence="2 3" key="1">
    <citation type="submission" date="2022-09" db="EMBL/GenBank/DDBJ databases">
        <title>Draft genome of isolate Be4.</title>
        <authorList>
            <person name="Sanchez-Castro I."/>
            <person name="Martinez-Rodriguez P."/>
            <person name="Descostes M."/>
            <person name="Merroun M."/>
        </authorList>
    </citation>
    <scope>NUCLEOTIDE SEQUENCE [LARGE SCALE GENOMIC DNA]</scope>
    <source>
        <strain evidence="2 3">Be4</strain>
    </source>
</reference>
<evidence type="ECO:0000313" key="2">
    <source>
        <dbReference type="EMBL" id="MCT9810938.1"/>
    </source>
</evidence>
<dbReference type="Pfam" id="PF03401">
    <property type="entry name" value="TctC"/>
    <property type="match status" value="1"/>
</dbReference>
<name>A0ABT2PPB5_9BURK</name>
<dbReference type="PANTHER" id="PTHR42928:SF5">
    <property type="entry name" value="BLR1237 PROTEIN"/>
    <property type="match status" value="1"/>
</dbReference>
<proteinExistence type="inferred from homology"/>
<protein>
    <submittedName>
        <fullName evidence="2">Tripartite tricarboxylate transporter substrate binding protein</fullName>
    </submittedName>
</protein>
<dbReference type="InterPro" id="IPR005064">
    <property type="entry name" value="BUG"/>
</dbReference>
<sequence length="317" mass="33148">MLCTTALALPAAAQGSDYPAKPITIVVPFSAGGGVDAMARLLAEKLRVSLKQTVLVDNKPGASGMVGAAFVSKAPADGYTLLLGSAGETAINPLVYKSRMQYQPERDLAPIALLSRVPNVLLANPNFPANNIAELAAYAAKHPGKLSYATSGVGNPQHLNGELLQSILNIKMQHVPYKGASGQLVDVASGTVDLTFVSYAGAAAFLKGGRVKALAVTSAQRASFAPDIPAIAETPAAKAYDLENWFGVFAPAKTPAAIQTRLNASIAAALKDPDLVKRLREQGGEPEPTTQAQFREFIGRETTKYARIVAAANITPE</sequence>
<dbReference type="EMBL" id="JAODYH010000004">
    <property type="protein sequence ID" value="MCT9810938.1"/>
    <property type="molecule type" value="Genomic_DNA"/>
</dbReference>
<comment type="caution">
    <text evidence="2">The sequence shown here is derived from an EMBL/GenBank/DDBJ whole genome shotgun (WGS) entry which is preliminary data.</text>
</comment>
<dbReference type="InterPro" id="IPR042100">
    <property type="entry name" value="Bug_dom1"/>
</dbReference>
<dbReference type="PANTHER" id="PTHR42928">
    <property type="entry name" value="TRICARBOXYLATE-BINDING PROTEIN"/>
    <property type="match status" value="1"/>
</dbReference>
<evidence type="ECO:0000256" key="1">
    <source>
        <dbReference type="ARBA" id="ARBA00006987"/>
    </source>
</evidence>
<accession>A0ABT2PPB5</accession>
<dbReference type="Gene3D" id="3.40.190.150">
    <property type="entry name" value="Bordetella uptake gene, domain 1"/>
    <property type="match status" value="1"/>
</dbReference>
<dbReference type="PIRSF" id="PIRSF017082">
    <property type="entry name" value="YflP"/>
    <property type="match status" value="1"/>
</dbReference>